<accession>A0A914DPI4</accession>
<protein>
    <submittedName>
        <fullName evidence="2">Uncharacterized protein</fullName>
    </submittedName>
</protein>
<organism evidence="1 2">
    <name type="scientific">Acrobeloides nanus</name>
    <dbReference type="NCBI Taxonomy" id="290746"/>
    <lineage>
        <taxon>Eukaryota</taxon>
        <taxon>Metazoa</taxon>
        <taxon>Ecdysozoa</taxon>
        <taxon>Nematoda</taxon>
        <taxon>Chromadorea</taxon>
        <taxon>Rhabditida</taxon>
        <taxon>Tylenchina</taxon>
        <taxon>Cephalobomorpha</taxon>
        <taxon>Cephaloboidea</taxon>
        <taxon>Cephalobidae</taxon>
        <taxon>Acrobeloides</taxon>
    </lineage>
</organism>
<dbReference type="WBParaSite" id="ACRNAN_scaffold3196.g27863.t1">
    <property type="protein sequence ID" value="ACRNAN_scaffold3196.g27863.t1"/>
    <property type="gene ID" value="ACRNAN_scaffold3196.g27863"/>
</dbReference>
<proteinExistence type="predicted"/>
<keyword evidence="1" id="KW-1185">Reference proteome</keyword>
<dbReference type="Proteomes" id="UP000887540">
    <property type="component" value="Unplaced"/>
</dbReference>
<reference evidence="2" key="1">
    <citation type="submission" date="2022-11" db="UniProtKB">
        <authorList>
            <consortium name="WormBaseParasite"/>
        </authorList>
    </citation>
    <scope>IDENTIFICATION</scope>
</reference>
<evidence type="ECO:0000313" key="2">
    <source>
        <dbReference type="WBParaSite" id="ACRNAN_scaffold3196.g27863.t1"/>
    </source>
</evidence>
<sequence>MANIQLVKIDKLKEQMSAGLPKSKPALEEQLIQLQGIIGKYTLSPQCYEQGLDSLKEVAGDNVQYATLIDKIRSSFRAELKTQPELLTECLQGDVCFAFKGSPKKLTLATLNEILNYYKPLMKPKAYTKQQHWLQQRYDAQSLLLPPQVKQQRADLSSVKTQLAINNQNHSICQGSIANGKPHRVSFDIFNLNRIRADRHGLEL</sequence>
<name>A0A914DPI4_9BILA</name>
<evidence type="ECO:0000313" key="1">
    <source>
        <dbReference type="Proteomes" id="UP000887540"/>
    </source>
</evidence>
<dbReference type="AlphaFoldDB" id="A0A914DPI4"/>